<name>A0AAW2YAG0_9LAMI</name>
<evidence type="ECO:0000259" key="1">
    <source>
        <dbReference type="Pfam" id="PF07727"/>
    </source>
</evidence>
<feature type="domain" description="Reverse transcriptase Ty1/copia-type" evidence="1">
    <location>
        <begin position="81"/>
        <end position="154"/>
    </location>
</feature>
<organism evidence="2">
    <name type="scientific">Sesamum latifolium</name>
    <dbReference type="NCBI Taxonomy" id="2727402"/>
    <lineage>
        <taxon>Eukaryota</taxon>
        <taxon>Viridiplantae</taxon>
        <taxon>Streptophyta</taxon>
        <taxon>Embryophyta</taxon>
        <taxon>Tracheophyta</taxon>
        <taxon>Spermatophyta</taxon>
        <taxon>Magnoliopsida</taxon>
        <taxon>eudicotyledons</taxon>
        <taxon>Gunneridae</taxon>
        <taxon>Pentapetalae</taxon>
        <taxon>asterids</taxon>
        <taxon>lamiids</taxon>
        <taxon>Lamiales</taxon>
        <taxon>Pedaliaceae</taxon>
        <taxon>Sesamum</taxon>
    </lineage>
</organism>
<evidence type="ECO:0000313" key="2">
    <source>
        <dbReference type="EMBL" id="KAL0462706.1"/>
    </source>
</evidence>
<protein>
    <recommendedName>
        <fullName evidence="1">Reverse transcriptase Ty1/copia-type domain-containing protein</fullName>
    </recommendedName>
</protein>
<dbReference type="InterPro" id="IPR013103">
    <property type="entry name" value="RVT_2"/>
</dbReference>
<dbReference type="Pfam" id="PF07727">
    <property type="entry name" value="RVT_2"/>
    <property type="match status" value="1"/>
</dbReference>
<dbReference type="AlphaFoldDB" id="A0AAW2YAG0"/>
<sequence length="167" mass="18414">ESSEATPQETVASSSVPVVPSENISILQRSTRVSQLPERYSLLVIGQLDNGQKTYKEAMSDIDLKKWLEAMRSVMDSMSSNKVWSLVDPPKGFKPIECKLVYKRKLGADGEVTTFKPSLVAKGYTHRPGVDFEETYFPIAMAKSIRILLAISAYGQGTYSDCTGQGL</sequence>
<reference evidence="2" key="2">
    <citation type="journal article" date="2024" name="Plant">
        <title>Genomic evolution and insights into agronomic trait innovations of Sesamum species.</title>
        <authorList>
            <person name="Miao H."/>
            <person name="Wang L."/>
            <person name="Qu L."/>
            <person name="Liu H."/>
            <person name="Sun Y."/>
            <person name="Le M."/>
            <person name="Wang Q."/>
            <person name="Wei S."/>
            <person name="Zheng Y."/>
            <person name="Lin W."/>
            <person name="Duan Y."/>
            <person name="Cao H."/>
            <person name="Xiong S."/>
            <person name="Wang X."/>
            <person name="Wei L."/>
            <person name="Li C."/>
            <person name="Ma Q."/>
            <person name="Ju M."/>
            <person name="Zhao R."/>
            <person name="Li G."/>
            <person name="Mu C."/>
            <person name="Tian Q."/>
            <person name="Mei H."/>
            <person name="Zhang T."/>
            <person name="Gao T."/>
            <person name="Zhang H."/>
        </authorList>
    </citation>
    <scope>NUCLEOTIDE SEQUENCE</scope>
    <source>
        <strain evidence="2">KEN1</strain>
    </source>
</reference>
<comment type="caution">
    <text evidence="2">The sequence shown here is derived from an EMBL/GenBank/DDBJ whole genome shotgun (WGS) entry which is preliminary data.</text>
</comment>
<feature type="non-terminal residue" evidence="2">
    <location>
        <position position="1"/>
    </location>
</feature>
<gene>
    <name evidence="2" type="ORF">Slati_0158200</name>
</gene>
<reference evidence="2" key="1">
    <citation type="submission" date="2020-06" db="EMBL/GenBank/DDBJ databases">
        <authorList>
            <person name="Li T."/>
            <person name="Hu X."/>
            <person name="Zhang T."/>
            <person name="Song X."/>
            <person name="Zhang H."/>
            <person name="Dai N."/>
            <person name="Sheng W."/>
            <person name="Hou X."/>
            <person name="Wei L."/>
        </authorList>
    </citation>
    <scope>NUCLEOTIDE SEQUENCE</scope>
    <source>
        <strain evidence="2">KEN1</strain>
        <tissue evidence="2">Leaf</tissue>
    </source>
</reference>
<dbReference type="EMBL" id="JACGWN010000001">
    <property type="protein sequence ID" value="KAL0462706.1"/>
    <property type="molecule type" value="Genomic_DNA"/>
</dbReference>
<proteinExistence type="predicted"/>
<accession>A0AAW2YAG0</accession>